<organism evidence="1 2">
    <name type="scientific">Lindgomyces ingoldianus</name>
    <dbReference type="NCBI Taxonomy" id="673940"/>
    <lineage>
        <taxon>Eukaryota</taxon>
        <taxon>Fungi</taxon>
        <taxon>Dikarya</taxon>
        <taxon>Ascomycota</taxon>
        <taxon>Pezizomycotina</taxon>
        <taxon>Dothideomycetes</taxon>
        <taxon>Pleosporomycetidae</taxon>
        <taxon>Pleosporales</taxon>
        <taxon>Lindgomycetaceae</taxon>
        <taxon>Lindgomyces</taxon>
    </lineage>
</organism>
<comment type="caution">
    <text evidence="1">The sequence shown here is derived from an EMBL/GenBank/DDBJ whole genome shotgun (WGS) entry which is preliminary data.</text>
</comment>
<evidence type="ECO:0000313" key="1">
    <source>
        <dbReference type="EMBL" id="KAF2470559.1"/>
    </source>
</evidence>
<accession>A0ACB6QU69</accession>
<name>A0ACB6QU69_9PLEO</name>
<dbReference type="Proteomes" id="UP000799755">
    <property type="component" value="Unassembled WGS sequence"/>
</dbReference>
<keyword evidence="2" id="KW-1185">Reference proteome</keyword>
<dbReference type="EMBL" id="MU003507">
    <property type="protein sequence ID" value="KAF2470559.1"/>
    <property type="molecule type" value="Genomic_DNA"/>
</dbReference>
<protein>
    <submittedName>
        <fullName evidence="1">Uncharacterized protein</fullName>
    </submittedName>
</protein>
<reference evidence="1" key="1">
    <citation type="journal article" date="2020" name="Stud. Mycol.">
        <title>101 Dothideomycetes genomes: a test case for predicting lifestyles and emergence of pathogens.</title>
        <authorList>
            <person name="Haridas S."/>
            <person name="Albert R."/>
            <person name="Binder M."/>
            <person name="Bloem J."/>
            <person name="Labutti K."/>
            <person name="Salamov A."/>
            <person name="Andreopoulos B."/>
            <person name="Baker S."/>
            <person name="Barry K."/>
            <person name="Bills G."/>
            <person name="Bluhm B."/>
            <person name="Cannon C."/>
            <person name="Castanera R."/>
            <person name="Culley D."/>
            <person name="Daum C."/>
            <person name="Ezra D."/>
            <person name="Gonzalez J."/>
            <person name="Henrissat B."/>
            <person name="Kuo A."/>
            <person name="Liang C."/>
            <person name="Lipzen A."/>
            <person name="Lutzoni F."/>
            <person name="Magnuson J."/>
            <person name="Mondo S."/>
            <person name="Nolan M."/>
            <person name="Ohm R."/>
            <person name="Pangilinan J."/>
            <person name="Park H.-J."/>
            <person name="Ramirez L."/>
            <person name="Alfaro M."/>
            <person name="Sun H."/>
            <person name="Tritt A."/>
            <person name="Yoshinaga Y."/>
            <person name="Zwiers L.-H."/>
            <person name="Turgeon B."/>
            <person name="Goodwin S."/>
            <person name="Spatafora J."/>
            <person name="Crous P."/>
            <person name="Grigoriev I."/>
        </authorList>
    </citation>
    <scope>NUCLEOTIDE SEQUENCE</scope>
    <source>
        <strain evidence="1">ATCC 200398</strain>
    </source>
</reference>
<proteinExistence type="predicted"/>
<sequence>MVSTCFTSPGQRPFCTEVLEGPIDISTSNNAFEISTTSMHVVGGTPTPSFGDNPGPEAPVTSQFGIETINPGTTAVFTISSATDSAVLASQTGAGNSVPAATVSRKSNGVSKGAVAGIAIGTAIVGAAIAFLVAFLLFKRRNRSRQHSGYDAHPELVSLAKAGPDSHVQEMSQAPLPHGAAAAAVGISKRDTDLTDLSHSSDFSAGVLPQAADDRTVKEKASLLFDQVQLHVENFYRDVHASITPSMESGLSRFGTGTENTAEMLQDSSRPTVVIKHALMAYVLSITSPFGGSDTALFPRDVAGIQGGEQFKRTPDLSAAYILYKRLATHLHTASPPNPSRQSDIREAAEHFSLTFFPWVNPRYGDQEKDEHLVQVISNALDLNIWLYGQPFIYQFLWEGVGHRGVVVAPGLTKESDAKGVVGRPQMLLEPVVVPT</sequence>
<evidence type="ECO:0000313" key="2">
    <source>
        <dbReference type="Proteomes" id="UP000799755"/>
    </source>
</evidence>
<gene>
    <name evidence="1" type="ORF">BDR25DRAFT_342887</name>
</gene>